<keyword evidence="1" id="KW-0472">Membrane</keyword>
<reference evidence="2" key="2">
    <citation type="submission" date="2021-04" db="EMBL/GenBank/DDBJ databases">
        <title>Isolation and genomic analysis of the ibuprofen-degrading bacterium Sphingomonas strain MPO218.</title>
        <authorList>
            <person name="Aulestia M."/>
            <person name="Flores A."/>
            <person name="Mangas E.L."/>
            <person name="Perez-Pulido A.J."/>
            <person name="Santero E."/>
            <person name="Camacho E.M."/>
        </authorList>
    </citation>
    <scope>NUCLEOTIDE SEQUENCE</scope>
    <source>
        <strain evidence="2">MPO218</strain>
    </source>
</reference>
<evidence type="ECO:0000256" key="1">
    <source>
        <dbReference type="SAM" id="Phobius"/>
    </source>
</evidence>
<proteinExistence type="predicted"/>
<accession>A0A975HEL1</accession>
<keyword evidence="1" id="KW-0812">Transmembrane</keyword>
<feature type="transmembrane region" description="Helical" evidence="1">
    <location>
        <begin position="237"/>
        <end position="256"/>
    </location>
</feature>
<feature type="transmembrane region" description="Helical" evidence="1">
    <location>
        <begin position="172"/>
        <end position="193"/>
    </location>
</feature>
<feature type="transmembrane region" description="Helical" evidence="1">
    <location>
        <begin position="109"/>
        <end position="134"/>
    </location>
</feature>
<dbReference type="Pfam" id="PF04087">
    <property type="entry name" value="DUF389"/>
    <property type="match status" value="1"/>
</dbReference>
<feature type="transmembrane region" description="Helical" evidence="1">
    <location>
        <begin position="77"/>
        <end position="102"/>
    </location>
</feature>
<reference evidence="2" key="1">
    <citation type="submission" date="2020-07" db="EMBL/GenBank/DDBJ databases">
        <authorList>
            <person name="Camacho E."/>
        </authorList>
    </citation>
    <scope>NUCLEOTIDE SEQUENCE</scope>
    <source>
        <strain evidence="2">MPO218</strain>
    </source>
</reference>
<feature type="transmembrane region" description="Helical" evidence="1">
    <location>
        <begin position="199"/>
        <end position="225"/>
    </location>
</feature>
<feature type="transmembrane region" description="Helical" evidence="1">
    <location>
        <begin position="146"/>
        <end position="165"/>
    </location>
</feature>
<organism evidence="2 3">
    <name type="scientific">Rhizorhabdus wittichii</name>
    <dbReference type="NCBI Taxonomy" id="160791"/>
    <lineage>
        <taxon>Bacteria</taxon>
        <taxon>Pseudomonadati</taxon>
        <taxon>Pseudomonadota</taxon>
        <taxon>Alphaproteobacteria</taxon>
        <taxon>Sphingomonadales</taxon>
        <taxon>Sphingomonadaceae</taxon>
        <taxon>Rhizorhabdus</taxon>
    </lineage>
</organism>
<dbReference type="InterPro" id="IPR005240">
    <property type="entry name" value="DUF389"/>
</dbReference>
<protein>
    <submittedName>
        <fullName evidence="2">DUF389 domain-containing protein</fullName>
    </submittedName>
</protein>
<dbReference type="AlphaFoldDB" id="A0A975HEL1"/>
<evidence type="ECO:0000313" key="2">
    <source>
        <dbReference type="EMBL" id="QTH22438.1"/>
    </source>
</evidence>
<gene>
    <name evidence="2" type="ORF">HRJ34_02600</name>
</gene>
<feature type="transmembrane region" description="Helical" evidence="1">
    <location>
        <begin position="54"/>
        <end position="71"/>
    </location>
</feature>
<evidence type="ECO:0000313" key="3">
    <source>
        <dbReference type="Proteomes" id="UP000664914"/>
    </source>
</evidence>
<sequence length="531" mass="56651">MTTSNAEHGMVDTVKMRIERVPLYRWWRRAIVGSVDHQEIIERIFVDGKWSPRYAFMTMMSAGIAILGLLLSSPAVIIGAMLISPLMNPILGLGFSMALFDFAEMRRSLIALAVGSLAAILFTALIVAISPLQAPTPEIIARTRPNLFDLAVALFASLAGTFAIIRGRGDTIVGVAIATALMPPLAVVGFGLATWNMAAFGGALALFVTNFVTIALSATVMARYYGFGHHLSSQQSWTQTFILFFVFVAMAIPLGISLERIAGEAVTTNRVRSFLSKQFGADARVTQLEIDFAAQPLSVRSVIIAPRNGARPVGTLQADLERQLDRPVQLRLDQVLLDPRAGAIDVQREQLRQAEHSAAMETNRISAVSQALAVSAGVDIDQITIDREQRRATVNAAQLPGATIETYHALEKRAAAQAEGWTIAIVPPQGALPSIGFVDGGDALDPAGQAALSTSTWAARRWNVPALGVPGLPRTPSARPNLAERRAQAVAALLRAQGIEAVPARTTGRGFVLTVAQGEATSSSLPRGPGS</sequence>
<dbReference type="PANTHER" id="PTHR20992">
    <property type="entry name" value="AT15442P-RELATED"/>
    <property type="match status" value="1"/>
</dbReference>
<keyword evidence="1" id="KW-1133">Transmembrane helix</keyword>
<name>A0A975HEL1_9SPHN</name>
<dbReference type="PANTHER" id="PTHR20992:SF9">
    <property type="entry name" value="AT15442P-RELATED"/>
    <property type="match status" value="1"/>
</dbReference>
<dbReference type="Proteomes" id="UP000664914">
    <property type="component" value="Chromosome"/>
</dbReference>
<dbReference type="EMBL" id="CP059319">
    <property type="protein sequence ID" value="QTH22438.1"/>
    <property type="molecule type" value="Genomic_DNA"/>
</dbReference>
<dbReference type="RefSeq" id="WP_208633245.1">
    <property type="nucleotide sequence ID" value="NZ_CP059319.1"/>
</dbReference>